<name>A0A510GC14_9RICK</name>
<keyword evidence="2" id="KW-0614">Plasmid</keyword>
<keyword evidence="3" id="KW-1185">Reference proteome</keyword>
<proteinExistence type="predicted"/>
<organism evidence="2 3">
    <name type="scientific">Rickettsia asiatica</name>
    <dbReference type="NCBI Taxonomy" id="238800"/>
    <lineage>
        <taxon>Bacteria</taxon>
        <taxon>Pseudomonadati</taxon>
        <taxon>Pseudomonadota</taxon>
        <taxon>Alphaproteobacteria</taxon>
        <taxon>Rickettsiales</taxon>
        <taxon>Rickettsiaceae</taxon>
        <taxon>Rickettsieae</taxon>
        <taxon>Rickettsia</taxon>
        <taxon>spotted fever group</taxon>
    </lineage>
</organism>
<reference evidence="2 3" key="1">
    <citation type="submission" date="2019-04" db="EMBL/GenBank/DDBJ databases">
        <title>Draft genome sequence of Rickettsia asiatica Maytaro1284.</title>
        <authorList>
            <person name="Thu M."/>
            <person name="Qiu Y."/>
            <person name="Nakao R."/>
        </authorList>
    </citation>
    <scope>NUCLEOTIDE SEQUENCE [LARGE SCALE GENOMIC DNA]</scope>
    <source>
        <strain evidence="2 3">Maytaro1284</strain>
        <plasmid evidence="2 3">pRA1</plasmid>
    </source>
</reference>
<dbReference type="Proteomes" id="UP000321183">
    <property type="component" value="Plasmid pRA1"/>
</dbReference>
<evidence type="ECO:0000256" key="1">
    <source>
        <dbReference type="SAM" id="SignalP"/>
    </source>
</evidence>
<gene>
    <name evidence="2" type="ORF">RAS_p700</name>
</gene>
<keyword evidence="1" id="KW-0732">Signal</keyword>
<geneLocation type="plasmid" evidence="2 3">
    <name>pRA1</name>
</geneLocation>
<dbReference type="RefSeq" id="WP_147144262.1">
    <property type="nucleotide sequence ID" value="NZ_AP019564.1"/>
</dbReference>
<evidence type="ECO:0000313" key="3">
    <source>
        <dbReference type="Proteomes" id="UP000321183"/>
    </source>
</evidence>
<dbReference type="AlphaFoldDB" id="A0A510GC14"/>
<accession>A0A510GC14</accession>
<feature type="chain" id="PRO_5022078248" evidence="1">
    <location>
        <begin position="26"/>
        <end position="340"/>
    </location>
</feature>
<sequence length="340" mass="39927">MKVKTIAVLMLLWVAMQIMTNIAFAQYLDEQLETNINKVDPLFERSVPNLEEFKATVEQDQKAIAEQIGQNKMPPIADSGKIAHERARLESLDVLELDSIARREMAKDPFHNEMFVDLSRPGMQAHLEDAKKIAKGSSKMIGNIIANLRDIGVDCKTVKGNIERDPEYFMELKQEVDSTRQDTIYDQHFCERLRNIYNCSDVLHLKCLKEERQWQPWQERAIDISGEEICRNHHHFLSQGALYKKDRRGRKTKKYFYMNMRQDHSVQHQLRSIIASKIGSELEQINENIGINPIGSGGVSECQRYEVKWDVYHFKYQYRDWKNICTAWSEVWYEHCRLKN</sequence>
<dbReference type="KEGG" id="ras:RAS_p700"/>
<feature type="signal peptide" evidence="1">
    <location>
        <begin position="1"/>
        <end position="25"/>
    </location>
</feature>
<dbReference type="EMBL" id="AP019564">
    <property type="protein sequence ID" value="BBJ32474.1"/>
    <property type="molecule type" value="Genomic_DNA"/>
</dbReference>
<protein>
    <submittedName>
        <fullName evidence="2">Uncharacterized protein</fullName>
    </submittedName>
</protein>
<evidence type="ECO:0000313" key="2">
    <source>
        <dbReference type="EMBL" id="BBJ32474.1"/>
    </source>
</evidence>